<evidence type="ECO:0000256" key="1">
    <source>
        <dbReference type="ARBA" id="ARBA00004496"/>
    </source>
</evidence>
<evidence type="ECO:0000256" key="4">
    <source>
        <dbReference type="ARBA" id="ARBA00022490"/>
    </source>
</evidence>
<keyword evidence="5" id="KW-1133">Transmembrane helix</keyword>
<dbReference type="SUPFAM" id="SSF53474">
    <property type="entry name" value="alpha/beta-Hydrolases"/>
    <property type="match status" value="1"/>
</dbReference>
<proteinExistence type="inferred from homology"/>
<dbReference type="Proteomes" id="UP000677054">
    <property type="component" value="Unassembled WGS sequence"/>
</dbReference>
<evidence type="ECO:0000256" key="2">
    <source>
        <dbReference type="ARBA" id="ARBA00008645"/>
    </source>
</evidence>
<evidence type="ECO:0000313" key="9">
    <source>
        <dbReference type="Proteomes" id="UP000677054"/>
    </source>
</evidence>
<feature type="transmembrane region" description="Helical" evidence="5">
    <location>
        <begin position="471"/>
        <end position="489"/>
    </location>
</feature>
<feature type="domain" description="AB hydrolase-1" evidence="7">
    <location>
        <begin position="533"/>
        <end position="628"/>
    </location>
</feature>
<feature type="signal peptide" evidence="6">
    <location>
        <begin position="1"/>
        <end position="20"/>
    </location>
</feature>
<keyword evidence="5" id="KW-0812">Transmembrane</keyword>
<dbReference type="InterPro" id="IPR026151">
    <property type="entry name" value="Maspardin"/>
</dbReference>
<evidence type="ECO:0000313" key="8">
    <source>
        <dbReference type="EMBL" id="CAD7247741.1"/>
    </source>
</evidence>
<comment type="subcellular location">
    <subcellularLocation>
        <location evidence="1">Cytoplasm</location>
    </subcellularLocation>
</comment>
<dbReference type="InterPro" id="IPR000073">
    <property type="entry name" value="AB_hydrolase_1"/>
</dbReference>
<accession>A0A7R8XCG2</accession>
<keyword evidence="6" id="KW-0732">Signal</keyword>
<keyword evidence="5" id="KW-0472">Membrane</keyword>
<dbReference type="Gene3D" id="3.40.50.1820">
    <property type="entry name" value="alpha/beta hydrolase"/>
    <property type="match status" value="1"/>
</dbReference>
<comment type="similarity">
    <text evidence="2">Belongs to the AB hydrolase superfamily.</text>
</comment>
<feature type="chain" id="PRO_5036402491" description="Maspardin" evidence="6">
    <location>
        <begin position="21"/>
        <end position="777"/>
    </location>
</feature>
<keyword evidence="4" id="KW-0963">Cytoplasm</keyword>
<dbReference type="GO" id="GO:0005737">
    <property type="term" value="C:cytoplasm"/>
    <property type="evidence" value="ECO:0007669"/>
    <property type="project" value="UniProtKB-SubCell"/>
</dbReference>
<dbReference type="AlphaFoldDB" id="A0A7R8XCG2"/>
<reference evidence="8" key="1">
    <citation type="submission" date="2020-11" db="EMBL/GenBank/DDBJ databases">
        <authorList>
            <person name="Tran Van P."/>
        </authorList>
    </citation>
    <scope>NUCLEOTIDE SEQUENCE</scope>
</reference>
<dbReference type="PANTHER" id="PTHR15913">
    <property type="entry name" value="ACID CLUSTER PROTEIN 33"/>
    <property type="match status" value="1"/>
</dbReference>
<evidence type="ECO:0000256" key="5">
    <source>
        <dbReference type="SAM" id="Phobius"/>
    </source>
</evidence>
<evidence type="ECO:0000256" key="6">
    <source>
        <dbReference type="SAM" id="SignalP"/>
    </source>
</evidence>
<dbReference type="EMBL" id="CAJPEV010001563">
    <property type="protein sequence ID" value="CAG0893299.1"/>
    <property type="molecule type" value="Genomic_DNA"/>
</dbReference>
<dbReference type="EMBL" id="LR901080">
    <property type="protein sequence ID" value="CAD7247741.1"/>
    <property type="molecule type" value="Genomic_DNA"/>
</dbReference>
<protein>
    <recommendedName>
        <fullName evidence="3">Maspardin</fullName>
    </recommendedName>
</protein>
<sequence>MNPSGFHSFLLLLFCLRSNAQENAVLETFDDVVDALTAGHHVQLVMDFRACGIEDELAELEFDQAVISMAMEPWQLFVDDGRIAFSSITLALDPIFVRSVGSLQSDSVFAYQLEEIAALDYSILYSGSFACAMNAGVTVYDLSGASADGRRQGSTLETYEELKMALLNGERVTRVAFYDLCQEPPPFRSTAGSPTRDFYVVDEGEASPPSSLVVHHPVPLWGFHNDSYFGAPFLGFAHRHYTEEGMLNFEEVEAYVDGWMKVIYHRRVMPDGVVVAEEFNCSIRDGVKFFAAHLDRTQLKSFQELYDAIHFGGRVTVASNFLECPGIEPALNVNGGMPVHNPYVITPKGGEDEIFFSAGGIIRNNLPIGGPYLYQNIPVVTFANGSAFVMPGAYVTETFENLVPPSSFYQCTVNDGVEGATYFYAGGGIIFGKSALSETVSTMVSAVLALLVFSGMMTFKGILAATQLGTILGGYVGSIFFILILTMGSELARSIEYQSFRASIPLKRIVVDTDGTNPWQVYDCGPKEVRCPLVCLPPVSGNPDVFFKQMLPLSAHGFRVIAAAWPPYWSINAWCLGFNKLLDHLDVDRVHIFGASLGGFLAQKYAEYVRQSRRIASLILCNAFIDTCVFRYRDISFLFRIMPNLLLKRLLLGNFPTSIQDKDISDSIDFVVEKLENLSQQELASRLTLNCSPNNVQVQHLQNLPITVIDVYDRSALTLSVMEEVNKCYPHAKEAHLKSGGNFPYLSRSEEVNLHIKVHLRQFESTSLQASCHGNQP</sequence>
<gene>
    <name evidence="8" type="ORF">DSTB1V02_LOCUS7566</name>
</gene>
<dbReference type="OrthoDB" id="10264550at2759"/>
<evidence type="ECO:0000256" key="3">
    <source>
        <dbReference type="ARBA" id="ARBA00020148"/>
    </source>
</evidence>
<dbReference type="Pfam" id="PF09775">
    <property type="entry name" value="Keratin_assoc"/>
    <property type="match status" value="1"/>
</dbReference>
<name>A0A7R8XCG2_9CRUS</name>
<dbReference type="PANTHER" id="PTHR15913:SF0">
    <property type="entry name" value="MASPARDIN"/>
    <property type="match status" value="1"/>
</dbReference>
<dbReference type="Pfam" id="PF00561">
    <property type="entry name" value="Abhydrolase_1"/>
    <property type="match status" value="1"/>
</dbReference>
<dbReference type="InterPro" id="IPR029058">
    <property type="entry name" value="AB_hydrolase_fold"/>
</dbReference>
<evidence type="ECO:0000259" key="7">
    <source>
        <dbReference type="Pfam" id="PF00561"/>
    </source>
</evidence>
<dbReference type="InterPro" id="IPR018614">
    <property type="entry name" value="KRTCAP2"/>
</dbReference>
<organism evidence="8">
    <name type="scientific">Darwinula stevensoni</name>
    <dbReference type="NCBI Taxonomy" id="69355"/>
    <lineage>
        <taxon>Eukaryota</taxon>
        <taxon>Metazoa</taxon>
        <taxon>Ecdysozoa</taxon>
        <taxon>Arthropoda</taxon>
        <taxon>Crustacea</taxon>
        <taxon>Oligostraca</taxon>
        <taxon>Ostracoda</taxon>
        <taxon>Podocopa</taxon>
        <taxon>Podocopida</taxon>
        <taxon>Darwinulocopina</taxon>
        <taxon>Darwinuloidea</taxon>
        <taxon>Darwinulidae</taxon>
        <taxon>Darwinula</taxon>
    </lineage>
</organism>
<keyword evidence="9" id="KW-1185">Reference proteome</keyword>
<feature type="transmembrane region" description="Helical" evidence="5">
    <location>
        <begin position="440"/>
        <end position="459"/>
    </location>
</feature>